<evidence type="ECO:0000313" key="1">
    <source>
        <dbReference type="EMBL" id="WZN43889.1"/>
    </source>
</evidence>
<name>A0ABZ2YWR8_9BACT</name>
<dbReference type="Pfam" id="PF13595">
    <property type="entry name" value="DUF4138"/>
    <property type="match status" value="1"/>
</dbReference>
<reference evidence="2" key="1">
    <citation type="submission" date="2024-03" db="EMBL/GenBank/DDBJ databases">
        <title>Chitinophaga horti sp. nov., isolated from garden soil.</title>
        <authorList>
            <person name="Lee D.S."/>
            <person name="Han D.M."/>
            <person name="Baek J.H."/>
            <person name="Choi D.G."/>
            <person name="Jeon J.H."/>
            <person name="Jeon C.O."/>
        </authorList>
    </citation>
    <scope>NUCLEOTIDE SEQUENCE [LARGE SCALE GENOMIC DNA]</scope>
    <source>
        <strain evidence="2">GPA1</strain>
    </source>
</reference>
<organism evidence="1 2">
    <name type="scientific">Chitinophaga pollutisoli</name>
    <dbReference type="NCBI Taxonomy" id="3133966"/>
    <lineage>
        <taxon>Bacteria</taxon>
        <taxon>Pseudomonadati</taxon>
        <taxon>Bacteroidota</taxon>
        <taxon>Chitinophagia</taxon>
        <taxon>Chitinophagales</taxon>
        <taxon>Chitinophagaceae</taxon>
        <taxon>Chitinophaga</taxon>
    </lineage>
</organism>
<keyword evidence="2" id="KW-1185">Reference proteome</keyword>
<dbReference type="RefSeq" id="WP_341838683.1">
    <property type="nucleotide sequence ID" value="NZ_CP149822.1"/>
</dbReference>
<accession>A0ABZ2YWR8</accession>
<proteinExistence type="predicted"/>
<dbReference type="InterPro" id="IPR022298">
    <property type="entry name" value="Conjug_transposon_TraN"/>
</dbReference>
<dbReference type="Proteomes" id="UP001485459">
    <property type="component" value="Chromosome"/>
</dbReference>
<gene>
    <name evidence="1" type="ORF">WJU16_20975</name>
</gene>
<protein>
    <submittedName>
        <fullName evidence="1">DUF4138 domain-containing protein</fullName>
    </submittedName>
</protein>
<dbReference type="EMBL" id="CP149822">
    <property type="protein sequence ID" value="WZN43889.1"/>
    <property type="molecule type" value="Genomic_DNA"/>
</dbReference>
<sequence>MAQHVLVYTKEPSLLNILLDEVNYPTESLVQLEGGDSGGVVHRQARTIAVKDRTFSGKRDKKHNVSMELKGLYLHNDLFYMQIELSNKSNISFTLDQFRIFVQDKRTAKRTASQQVEINPIHVEGDLGYIPANATQTAVYVLQKFNIPDKKLLHLQVMEKDGGRHLHLKLRNKDLLKGRRP</sequence>
<evidence type="ECO:0000313" key="2">
    <source>
        <dbReference type="Proteomes" id="UP001485459"/>
    </source>
</evidence>